<evidence type="ECO:0000313" key="2">
    <source>
        <dbReference type="EMBL" id="AMJ40028.1"/>
    </source>
</evidence>
<dbReference type="KEGG" id="cpro:CPRO_04190"/>
<dbReference type="InterPro" id="IPR003141">
    <property type="entry name" value="Pol/His_phosphatase_N"/>
</dbReference>
<gene>
    <name evidence="2" type="primary">dnaE2</name>
    <name evidence="2" type="ORF">CPRO_04190</name>
    <name evidence="3" type="ORF">SAMN02745151_01803</name>
</gene>
<dbReference type="InterPro" id="IPR016195">
    <property type="entry name" value="Pol/histidinol_Pase-like"/>
</dbReference>
<keyword evidence="2" id="KW-0808">Transferase</keyword>
<dbReference type="GO" id="GO:0003887">
    <property type="term" value="F:DNA-directed DNA polymerase activity"/>
    <property type="evidence" value="ECO:0007669"/>
    <property type="project" value="UniProtKB-EC"/>
</dbReference>
<keyword evidence="2" id="KW-0548">Nucleotidyltransferase</keyword>
<dbReference type="GO" id="GO:0035312">
    <property type="term" value="F:5'-3' DNA exonuclease activity"/>
    <property type="evidence" value="ECO:0007669"/>
    <property type="project" value="TreeGrafter"/>
</dbReference>
<dbReference type="SUPFAM" id="SSF89550">
    <property type="entry name" value="PHP domain-like"/>
    <property type="match status" value="1"/>
</dbReference>
<dbReference type="GO" id="GO:0004534">
    <property type="term" value="F:5'-3' RNA exonuclease activity"/>
    <property type="evidence" value="ECO:0007669"/>
    <property type="project" value="TreeGrafter"/>
</dbReference>
<dbReference type="Proteomes" id="UP000068026">
    <property type="component" value="Chromosome"/>
</dbReference>
<dbReference type="PANTHER" id="PTHR42924">
    <property type="entry name" value="EXONUCLEASE"/>
    <property type="match status" value="1"/>
</dbReference>
<reference evidence="4" key="2">
    <citation type="submission" date="2016-01" db="EMBL/GenBank/DDBJ databases">
        <authorList>
            <person name="Poehlein A."/>
            <person name="Schlien K."/>
            <person name="Gottschalk G."/>
            <person name="Buckel W."/>
            <person name="Daniel R."/>
        </authorList>
    </citation>
    <scope>NUCLEOTIDE SEQUENCE [LARGE SCALE GENOMIC DNA]</scope>
    <source>
        <strain evidence="4">X2</strain>
    </source>
</reference>
<dbReference type="CDD" id="cd07438">
    <property type="entry name" value="PHP_HisPPase_AMP"/>
    <property type="match status" value="1"/>
</dbReference>
<reference evidence="2 4" key="1">
    <citation type="journal article" date="2016" name="Genome Announc.">
        <title>Complete Genome Sequence of the Amino Acid-Fermenting Clostridium propionicum X2 (DSM 1682).</title>
        <authorList>
            <person name="Poehlein A."/>
            <person name="Schlien K."/>
            <person name="Chowdhury N.P."/>
            <person name="Gottschalk G."/>
            <person name="Buckel W."/>
            <person name="Daniel R."/>
        </authorList>
    </citation>
    <scope>NUCLEOTIDE SEQUENCE [LARGE SCALE GENOMIC DNA]</scope>
    <source>
        <strain evidence="2 4">X2</strain>
    </source>
</reference>
<reference evidence="3" key="3">
    <citation type="submission" date="2016-11" db="EMBL/GenBank/DDBJ databases">
        <authorList>
            <person name="Varghese N."/>
            <person name="Submissions S."/>
        </authorList>
    </citation>
    <scope>NUCLEOTIDE SEQUENCE</scope>
    <source>
        <strain evidence="3">DSM 1682</strain>
    </source>
</reference>
<organism evidence="3 5">
    <name type="scientific">Anaerotignum propionicum DSM 1682</name>
    <dbReference type="NCBI Taxonomy" id="991789"/>
    <lineage>
        <taxon>Bacteria</taxon>
        <taxon>Bacillati</taxon>
        <taxon>Bacillota</taxon>
        <taxon>Clostridia</taxon>
        <taxon>Lachnospirales</taxon>
        <taxon>Anaerotignaceae</taxon>
        <taxon>Anaerotignum</taxon>
    </lineage>
</organism>
<sequence>MKKSGIIDLHTHSYFSDGTFSPEELILLAKEQGLCAVALTDHDTIKGLEEFIIAGKKHGIETIPGIELAAQWGRFHQPELHIVGLGFDPKAAIWAEQMESFVQNRTIRNIKMVEQLTQIGLPITLEEVTENAGGEIVTRAHFANVLLKKGYIRIRDEAFSKYLTQGRPGYVAKVLPTPTSCIQTIHSAGGISILAHPTLYNLAQDQLDALCQELVPLGLDGIECFYSTFSPSQRKNMMKLAKKHHLYPSGGSDFHGKNKPLIRLGSGRGNLAIPYSLWENMQTHMKALKENPFL</sequence>
<reference evidence="5" key="4">
    <citation type="submission" date="2016-11" db="EMBL/GenBank/DDBJ databases">
        <authorList>
            <person name="Jaros S."/>
            <person name="Januszkiewicz K."/>
            <person name="Wedrychowicz H."/>
        </authorList>
    </citation>
    <scope>NUCLEOTIDE SEQUENCE [LARGE SCALE GENOMIC DNA]</scope>
    <source>
        <strain evidence="5">DSM 1682</strain>
    </source>
</reference>
<evidence type="ECO:0000259" key="1">
    <source>
        <dbReference type="SMART" id="SM00481"/>
    </source>
</evidence>
<evidence type="ECO:0000313" key="3">
    <source>
        <dbReference type="EMBL" id="SHE78990.1"/>
    </source>
</evidence>
<dbReference type="Proteomes" id="UP000184204">
    <property type="component" value="Unassembled WGS sequence"/>
</dbReference>
<dbReference type="EC" id="2.7.7.7" evidence="2"/>
<dbReference type="InterPro" id="IPR004013">
    <property type="entry name" value="PHP_dom"/>
</dbReference>
<accession>A0A110A6T2</accession>
<dbReference type="EMBL" id="CP014223">
    <property type="protein sequence ID" value="AMJ40028.1"/>
    <property type="molecule type" value="Genomic_DNA"/>
</dbReference>
<dbReference type="InterPro" id="IPR052018">
    <property type="entry name" value="PHP_domain"/>
</dbReference>
<dbReference type="SMART" id="SM00481">
    <property type="entry name" value="POLIIIAc"/>
    <property type="match status" value="1"/>
</dbReference>
<evidence type="ECO:0000313" key="5">
    <source>
        <dbReference type="Proteomes" id="UP000184204"/>
    </source>
</evidence>
<keyword evidence="4" id="KW-1185">Reference proteome</keyword>
<name>A0A110A6T2_ANAPI</name>
<feature type="domain" description="Polymerase/histidinol phosphatase N-terminal" evidence="1">
    <location>
        <begin position="7"/>
        <end position="72"/>
    </location>
</feature>
<protein>
    <submittedName>
        <fullName evidence="2">Error-prone DNA polymerase</fullName>
        <ecNumber evidence="2">2.7.7.7</ecNumber>
    </submittedName>
</protein>
<dbReference type="Pfam" id="PF02811">
    <property type="entry name" value="PHP"/>
    <property type="match status" value="1"/>
</dbReference>
<dbReference type="Gene3D" id="3.20.20.140">
    <property type="entry name" value="Metal-dependent hydrolases"/>
    <property type="match status" value="1"/>
</dbReference>
<dbReference type="RefSeq" id="WP_066047316.1">
    <property type="nucleotide sequence ID" value="NZ_CP014223.1"/>
</dbReference>
<dbReference type="Gene3D" id="1.10.150.650">
    <property type="match status" value="1"/>
</dbReference>
<proteinExistence type="predicted"/>
<dbReference type="AlphaFoldDB" id="A0A110A6T2"/>
<dbReference type="OrthoDB" id="9804333at2"/>
<dbReference type="PANTHER" id="PTHR42924:SF3">
    <property type="entry name" value="POLYMERASE_HISTIDINOL PHOSPHATASE N-TERMINAL DOMAIN-CONTAINING PROTEIN"/>
    <property type="match status" value="1"/>
</dbReference>
<dbReference type="EMBL" id="FQUA01000007">
    <property type="protein sequence ID" value="SHE78990.1"/>
    <property type="molecule type" value="Genomic_DNA"/>
</dbReference>
<evidence type="ECO:0000313" key="4">
    <source>
        <dbReference type="Proteomes" id="UP000068026"/>
    </source>
</evidence>